<dbReference type="AlphaFoldDB" id="A0AAD8PTZ1"/>
<gene>
    <name evidence="2" type="ORF">LY79DRAFT_672180</name>
</gene>
<feature type="region of interest" description="Disordered" evidence="1">
    <location>
        <begin position="1"/>
        <end position="21"/>
    </location>
</feature>
<dbReference type="RefSeq" id="XP_060411066.1">
    <property type="nucleotide sequence ID" value="XM_060564019.1"/>
</dbReference>
<accession>A0AAD8PTZ1</accession>
<sequence>MDPNAAARVVGEAADSRTSAGDPFMKMPVELHKFILDDLDDRRDVYAISRASPIMAKTARGTHGILEQLLQTELGPAQLRALLPDALAALMFPTALWYPSDAAKKAAILQHLRDWKSNRLGDRASDDDKAAAHVFIHRLAIPFAEDFAALTGTVDNVDDQIRLPAWAHDRRSKKAPRPAAEIWRYEPEERVRLLRAFCRFELLSKVIRARPGAQLWTLAEQRHILNAFFEAWEVEEVLCVQMYVGEMHTILFETHVVDVLDTMSSISIISRLLDPARVGQSVRLRRGPFEDYYEADDDETNEYKTDKDEIDEHHDESHTASAGSDAHTDGSSEVSSSPYDDDDDDESSASDSADDDETAWFTKTGTEPNPGTPCAKFELAGHEKHATFVKQTATFGLAFLKHFLRSDAPTYSRWIRARGRVLLNGMADPDEAEYFGPHGARRAVDGGVAWLSFRILDPTQLDGDNAAASPPRTNADLAYGRTPGGAREDDDDAAAAANTAWRHLDATNPQLREAFRRCGWVFWSDARLRRNVFWNRRLDVFSPGAAPGWLHRPGGRAGDLAIVTPDEDGDGGRRGEYFLPRFEIDANMAFAIGGAAFVLGLSSAAEAKLLSFLGENRVRRGSALFREYPFDRLRRERIPLAAWEQCVGGEDPAVPAGAVEVFDGIFWG</sequence>
<organism evidence="2 3">
    <name type="scientific">Colletotrichum navitas</name>
    <dbReference type="NCBI Taxonomy" id="681940"/>
    <lineage>
        <taxon>Eukaryota</taxon>
        <taxon>Fungi</taxon>
        <taxon>Dikarya</taxon>
        <taxon>Ascomycota</taxon>
        <taxon>Pezizomycotina</taxon>
        <taxon>Sordariomycetes</taxon>
        <taxon>Hypocreomycetidae</taxon>
        <taxon>Glomerellales</taxon>
        <taxon>Glomerellaceae</taxon>
        <taxon>Colletotrichum</taxon>
        <taxon>Colletotrichum graminicola species complex</taxon>
    </lineage>
</organism>
<keyword evidence="3" id="KW-1185">Reference proteome</keyword>
<feature type="compositionally biased region" description="Acidic residues" evidence="1">
    <location>
        <begin position="339"/>
        <end position="358"/>
    </location>
</feature>
<evidence type="ECO:0000256" key="1">
    <source>
        <dbReference type="SAM" id="MobiDB-lite"/>
    </source>
</evidence>
<dbReference type="Proteomes" id="UP001230504">
    <property type="component" value="Unassembled WGS sequence"/>
</dbReference>
<feature type="region of interest" description="Disordered" evidence="1">
    <location>
        <begin position="309"/>
        <end position="373"/>
    </location>
</feature>
<reference evidence="2" key="1">
    <citation type="submission" date="2021-06" db="EMBL/GenBank/DDBJ databases">
        <title>Comparative genomics, transcriptomics and evolutionary studies reveal genomic signatures of adaptation to plant cell wall in hemibiotrophic fungi.</title>
        <authorList>
            <consortium name="DOE Joint Genome Institute"/>
            <person name="Baroncelli R."/>
            <person name="Diaz J.F."/>
            <person name="Benocci T."/>
            <person name="Peng M."/>
            <person name="Battaglia E."/>
            <person name="Haridas S."/>
            <person name="Andreopoulos W."/>
            <person name="Labutti K."/>
            <person name="Pangilinan J."/>
            <person name="Floch G.L."/>
            <person name="Makela M.R."/>
            <person name="Henrissat B."/>
            <person name="Grigoriev I.V."/>
            <person name="Crouch J.A."/>
            <person name="De Vries R.P."/>
            <person name="Sukno S.A."/>
            <person name="Thon M.R."/>
        </authorList>
    </citation>
    <scope>NUCLEOTIDE SEQUENCE</scope>
    <source>
        <strain evidence="2">CBS 125086</strain>
    </source>
</reference>
<dbReference type="GeneID" id="85448259"/>
<feature type="compositionally biased region" description="Low complexity" evidence="1">
    <location>
        <begin position="329"/>
        <end position="338"/>
    </location>
</feature>
<evidence type="ECO:0000313" key="3">
    <source>
        <dbReference type="Proteomes" id="UP001230504"/>
    </source>
</evidence>
<feature type="compositionally biased region" description="Basic and acidic residues" evidence="1">
    <location>
        <begin position="309"/>
        <end position="318"/>
    </location>
</feature>
<name>A0AAD8PTZ1_9PEZI</name>
<protein>
    <submittedName>
        <fullName evidence="2">Uncharacterized protein</fullName>
    </submittedName>
</protein>
<comment type="caution">
    <text evidence="2">The sequence shown here is derived from an EMBL/GenBank/DDBJ whole genome shotgun (WGS) entry which is preliminary data.</text>
</comment>
<proteinExistence type="predicted"/>
<evidence type="ECO:0000313" key="2">
    <source>
        <dbReference type="EMBL" id="KAK1579988.1"/>
    </source>
</evidence>
<dbReference type="EMBL" id="JAHLJV010000060">
    <property type="protein sequence ID" value="KAK1579988.1"/>
    <property type="molecule type" value="Genomic_DNA"/>
</dbReference>